<dbReference type="PANTHER" id="PTHR30627:SF1">
    <property type="entry name" value="PEPTIDOGLYCAN D,D-TRANSPEPTIDASE FTSI"/>
    <property type="match status" value="1"/>
</dbReference>
<evidence type="ECO:0000256" key="4">
    <source>
        <dbReference type="SAM" id="MobiDB-lite"/>
    </source>
</evidence>
<dbReference type="Gene3D" id="3.40.710.10">
    <property type="entry name" value="DD-peptidase/beta-lactamase superfamily"/>
    <property type="match status" value="1"/>
</dbReference>
<feature type="compositionally biased region" description="Low complexity" evidence="4">
    <location>
        <begin position="1"/>
        <end position="10"/>
    </location>
</feature>
<evidence type="ECO:0000256" key="5">
    <source>
        <dbReference type="SAM" id="Phobius"/>
    </source>
</evidence>
<comment type="similarity">
    <text evidence="2">Belongs to the transpeptidase family.</text>
</comment>
<feature type="compositionally biased region" description="Gly residues" evidence="4">
    <location>
        <begin position="22"/>
        <end position="36"/>
    </location>
</feature>
<reference evidence="8 9" key="1">
    <citation type="submission" date="2021-01" db="EMBL/GenBank/DDBJ databases">
        <title>WGS of actinomycetes isolated from Thailand.</title>
        <authorList>
            <person name="Thawai C."/>
        </authorList>
    </citation>
    <scope>NUCLEOTIDE SEQUENCE [LARGE SCALE GENOMIC DNA]</scope>
    <source>
        <strain evidence="8 9">LPG 2</strain>
    </source>
</reference>
<evidence type="ECO:0000259" key="6">
    <source>
        <dbReference type="Pfam" id="PF00905"/>
    </source>
</evidence>
<dbReference type="Gene3D" id="3.90.1310.10">
    <property type="entry name" value="Penicillin-binding protein 2a (Domain 2)"/>
    <property type="match status" value="1"/>
</dbReference>
<keyword evidence="5" id="KW-1133">Transmembrane helix</keyword>
<dbReference type="InterPro" id="IPR036138">
    <property type="entry name" value="PBP_dimer_sf"/>
</dbReference>
<dbReference type="Pfam" id="PF03717">
    <property type="entry name" value="PBP_dimer"/>
    <property type="match status" value="1"/>
</dbReference>
<name>A0ABS1MC20_9NOCA</name>
<feature type="compositionally biased region" description="Basic and acidic residues" evidence="4">
    <location>
        <begin position="37"/>
        <end position="51"/>
    </location>
</feature>
<comment type="caution">
    <text evidence="8">The sequence shown here is derived from an EMBL/GenBank/DDBJ whole genome shotgun (WGS) entry which is preliminary data.</text>
</comment>
<dbReference type="Pfam" id="PF00905">
    <property type="entry name" value="Transpeptidase"/>
    <property type="match status" value="1"/>
</dbReference>
<evidence type="ECO:0000259" key="7">
    <source>
        <dbReference type="Pfam" id="PF03717"/>
    </source>
</evidence>
<dbReference type="Gene3D" id="3.30.450.330">
    <property type="match status" value="1"/>
</dbReference>
<feature type="region of interest" description="Disordered" evidence="4">
    <location>
        <begin position="1"/>
        <end position="78"/>
    </location>
</feature>
<evidence type="ECO:0000313" key="8">
    <source>
        <dbReference type="EMBL" id="MBL1077794.1"/>
    </source>
</evidence>
<dbReference type="InterPro" id="IPR050515">
    <property type="entry name" value="Beta-lactam/transpept"/>
</dbReference>
<feature type="compositionally biased region" description="Basic and acidic residues" evidence="4">
    <location>
        <begin position="11"/>
        <end position="21"/>
    </location>
</feature>
<dbReference type="InterPro" id="IPR005311">
    <property type="entry name" value="PBP_dimer"/>
</dbReference>
<keyword evidence="5" id="KW-0812">Transmembrane</keyword>
<feature type="domain" description="Penicillin-binding protein dimerisation" evidence="7">
    <location>
        <begin position="131"/>
        <end position="296"/>
    </location>
</feature>
<keyword evidence="9" id="KW-1185">Reference proteome</keyword>
<feature type="compositionally biased region" description="Low complexity" evidence="4">
    <location>
        <begin position="52"/>
        <end position="68"/>
    </location>
</feature>
<feature type="domain" description="Penicillin-binding protein transpeptidase" evidence="6">
    <location>
        <begin position="340"/>
        <end position="656"/>
    </location>
</feature>
<comment type="subcellular location">
    <subcellularLocation>
        <location evidence="1">Membrane</location>
    </subcellularLocation>
</comment>
<sequence length="680" mass="72156">MSPFRSARGADTGRGRGDSGRGRGSAGRGGSGAGRGESGRGRMDFARERMAVGRGRAASSRSGAGRPGPVRRARPRAAGMSGAMRFRFGVGRLVMLLALLLAAAQLLWIQTINAPRLSADAAKQRTQTEADPAVRGPITDRYGKLLAFTIAAKKLNFQPVQVRKQLTEAREKNPTTAPEPDDRLKAIAKFIHEKLGDSAPEKDLLAELRSEKPFVYLAYNVDPRVATEIRKKFPEVGAERQDLREYPGGSLAANVIGATGWDGHGAVGLESALDSIVAGTDGSYTYDRGSDGAVIPGSERDRQTAVNGNAVELTLDSDLQYYVQQQVQQAKELSGARSASAVVLDAKTGQVLAMANDNTFNPKLGPEHWSQANLGNPSVSEVYEPGSVNKIVTAAAAIEYGLTTPDEVLQVPGNTFMGGVTVNDAWQHGTLPYTTTGIFGKSSNVGTLMLAQRIGEDRYFDMLKKFGLGQRTGVGLPGESAGVVPARDQWSGSTFANLPIGQGLSMTTLQMTAMYQAIANDGVRIPPRIVKAEVGADGSRKEQEQPEGVRVVSAQTAQTLRQMFQAVVQKDPEGGQQFGTGPQAAVSGYQVAGKTGTAQQIDPSCRCYSTDRFWITFAGIAPADNPRYVIGMMLDAPVRSSDGSGGGSAAPLFHSIASWALQRDRVPPSPPAKPLVLQAS</sequence>
<evidence type="ECO:0000256" key="3">
    <source>
        <dbReference type="ARBA" id="ARBA00023136"/>
    </source>
</evidence>
<feature type="transmembrane region" description="Helical" evidence="5">
    <location>
        <begin position="90"/>
        <end position="109"/>
    </location>
</feature>
<evidence type="ECO:0000256" key="2">
    <source>
        <dbReference type="ARBA" id="ARBA00007171"/>
    </source>
</evidence>
<dbReference type="InterPro" id="IPR012338">
    <property type="entry name" value="Beta-lactam/transpept-like"/>
</dbReference>
<dbReference type="InterPro" id="IPR001460">
    <property type="entry name" value="PCN-bd_Tpept"/>
</dbReference>
<protein>
    <submittedName>
        <fullName evidence="8">Penicillin-binding protein 2</fullName>
    </submittedName>
</protein>
<gene>
    <name evidence="8" type="ORF">JK358_25660</name>
</gene>
<dbReference type="Proteomes" id="UP000602198">
    <property type="component" value="Unassembled WGS sequence"/>
</dbReference>
<dbReference type="SUPFAM" id="SSF56601">
    <property type="entry name" value="beta-lactamase/transpeptidase-like"/>
    <property type="match status" value="1"/>
</dbReference>
<dbReference type="EMBL" id="JAERRJ010000010">
    <property type="protein sequence ID" value="MBL1077794.1"/>
    <property type="molecule type" value="Genomic_DNA"/>
</dbReference>
<keyword evidence="3 5" id="KW-0472">Membrane</keyword>
<accession>A0ABS1MC20</accession>
<proteinExistence type="inferred from homology"/>
<evidence type="ECO:0000313" key="9">
    <source>
        <dbReference type="Proteomes" id="UP000602198"/>
    </source>
</evidence>
<dbReference type="PANTHER" id="PTHR30627">
    <property type="entry name" value="PEPTIDOGLYCAN D,D-TRANSPEPTIDASE"/>
    <property type="match status" value="1"/>
</dbReference>
<evidence type="ECO:0000256" key="1">
    <source>
        <dbReference type="ARBA" id="ARBA00004370"/>
    </source>
</evidence>
<organism evidence="8 9">
    <name type="scientific">Nocardia acididurans</name>
    <dbReference type="NCBI Taxonomy" id="2802282"/>
    <lineage>
        <taxon>Bacteria</taxon>
        <taxon>Bacillati</taxon>
        <taxon>Actinomycetota</taxon>
        <taxon>Actinomycetes</taxon>
        <taxon>Mycobacteriales</taxon>
        <taxon>Nocardiaceae</taxon>
        <taxon>Nocardia</taxon>
    </lineage>
</organism>
<dbReference type="SUPFAM" id="SSF56519">
    <property type="entry name" value="Penicillin binding protein dimerisation domain"/>
    <property type="match status" value="1"/>
</dbReference>